<organism evidence="2 3">
    <name type="scientific">Tistlia consotensis USBA 355</name>
    <dbReference type="NCBI Taxonomy" id="560819"/>
    <lineage>
        <taxon>Bacteria</taxon>
        <taxon>Pseudomonadati</taxon>
        <taxon>Pseudomonadota</taxon>
        <taxon>Alphaproteobacteria</taxon>
        <taxon>Rhodospirillales</taxon>
        <taxon>Rhodovibrionaceae</taxon>
        <taxon>Tistlia</taxon>
    </lineage>
</organism>
<dbReference type="Proteomes" id="UP000192917">
    <property type="component" value="Unassembled WGS sequence"/>
</dbReference>
<dbReference type="InterPro" id="IPR012437">
    <property type="entry name" value="DUF1638"/>
</dbReference>
<dbReference type="Pfam" id="PF07796">
    <property type="entry name" value="DUF1638"/>
    <property type="match status" value="1"/>
</dbReference>
<protein>
    <recommendedName>
        <fullName evidence="1">DUF1638 domain-containing protein</fullName>
    </recommendedName>
</protein>
<sequence length="207" mass="22333">MADSASAIPRTRVIACGALAREVVEALRALPPGTPLDVTCLPAIWHNTPQKIPEGVRAKIRAARAEGIERVLVAYGDCGTGGLLDQVLAEEGASRIEGPHCYAFYSGNARFAAWAEADPACFYLTDYLARHFERLIWQGLGLDRFPQLLGDYFGNYTTLVYLSQLDDPALEATARTAAGRLKLAYRHERVGLGELGGFLAAAAAPDE</sequence>
<keyword evidence="3" id="KW-1185">Reference proteome</keyword>
<gene>
    <name evidence="2" type="ORF">SAMN05428998_106116</name>
</gene>
<feature type="domain" description="DUF1638" evidence="1">
    <location>
        <begin position="40"/>
        <end position="195"/>
    </location>
</feature>
<reference evidence="2 3" key="1">
    <citation type="submission" date="2017-04" db="EMBL/GenBank/DDBJ databases">
        <authorList>
            <person name="Afonso C.L."/>
            <person name="Miller P.J."/>
            <person name="Scott M.A."/>
            <person name="Spackman E."/>
            <person name="Goraichik I."/>
            <person name="Dimitrov K.M."/>
            <person name="Suarez D.L."/>
            <person name="Swayne D.E."/>
        </authorList>
    </citation>
    <scope>NUCLEOTIDE SEQUENCE [LARGE SCALE GENOMIC DNA]</scope>
    <source>
        <strain evidence="2 3">USBA 355</strain>
    </source>
</reference>
<dbReference type="STRING" id="560819.SAMN05428998_106116"/>
<evidence type="ECO:0000313" key="3">
    <source>
        <dbReference type="Proteomes" id="UP000192917"/>
    </source>
</evidence>
<dbReference type="RefSeq" id="WP_085122592.1">
    <property type="nucleotide sequence ID" value="NZ_FWZX01000006.1"/>
</dbReference>
<dbReference type="AlphaFoldDB" id="A0A1Y6BSL6"/>
<accession>A0A1Y6BSL6</accession>
<evidence type="ECO:0000313" key="2">
    <source>
        <dbReference type="EMBL" id="SMF17719.1"/>
    </source>
</evidence>
<evidence type="ECO:0000259" key="1">
    <source>
        <dbReference type="Pfam" id="PF07796"/>
    </source>
</evidence>
<proteinExistence type="predicted"/>
<dbReference type="EMBL" id="FWZX01000006">
    <property type="protein sequence ID" value="SMF17719.1"/>
    <property type="molecule type" value="Genomic_DNA"/>
</dbReference>
<name>A0A1Y6BSL6_9PROT</name>